<proteinExistence type="predicted"/>
<reference evidence="1" key="1">
    <citation type="submission" date="2022-10" db="EMBL/GenBank/DDBJ databases">
        <title>Complete Genome of Trichothecium roseum strain YXFP-22015, a Plant Pathogen Isolated from Citrus.</title>
        <authorList>
            <person name="Wang Y."/>
            <person name="Zhu L."/>
        </authorList>
    </citation>
    <scope>NUCLEOTIDE SEQUENCE</scope>
    <source>
        <strain evidence="1">YXFP-22015</strain>
    </source>
</reference>
<evidence type="ECO:0000313" key="2">
    <source>
        <dbReference type="Proteomes" id="UP001163324"/>
    </source>
</evidence>
<gene>
    <name evidence="1" type="ORF">N3K66_004312</name>
</gene>
<dbReference type="Proteomes" id="UP001163324">
    <property type="component" value="Chromosome 4"/>
</dbReference>
<dbReference type="EMBL" id="CM047943">
    <property type="protein sequence ID" value="KAI9900050.1"/>
    <property type="molecule type" value="Genomic_DNA"/>
</dbReference>
<evidence type="ECO:0000313" key="1">
    <source>
        <dbReference type="EMBL" id="KAI9900050.1"/>
    </source>
</evidence>
<keyword evidence="2" id="KW-1185">Reference proteome</keyword>
<name>A0ACC0V2B4_9HYPO</name>
<comment type="caution">
    <text evidence="1">The sequence shown here is derived from an EMBL/GenBank/DDBJ whole genome shotgun (WGS) entry which is preliminary data.</text>
</comment>
<organism evidence="1 2">
    <name type="scientific">Trichothecium roseum</name>
    <dbReference type="NCBI Taxonomy" id="47278"/>
    <lineage>
        <taxon>Eukaryota</taxon>
        <taxon>Fungi</taxon>
        <taxon>Dikarya</taxon>
        <taxon>Ascomycota</taxon>
        <taxon>Pezizomycotina</taxon>
        <taxon>Sordariomycetes</taxon>
        <taxon>Hypocreomycetidae</taxon>
        <taxon>Hypocreales</taxon>
        <taxon>Hypocreales incertae sedis</taxon>
        <taxon>Trichothecium</taxon>
    </lineage>
</organism>
<sequence length="401" mass="44136">MIRGTLVPDRYVENDSSQDDIEISSIIWGLSLGCTLYTFFAAGKQTLKSWRRAKTLTVYMGLVWLEWASSTIMGVICWCFLKGSIHPSLEYFMAIIVLWCLQIHTLMQIIINRISILSMDQSFIRRIKWGVFLAVVAINISVVCIWVPASLQISDRYVAINKVWDRCQKSLLCVIDAALNVYFVYLVRSRLIANGLTKYVRLFKFNLVMIVISVSLDILIVAMMSLPNKLIYVQFHPLAYLMKLQIELGQADLIVKIVRASNPQLGSSEPYPKYGGTTVAPAGGATGGAGNSGGGSGSDKRFNAHKKFEGWRGREHSTTIEVGDEAGTDAVELVGIYGGERGIKKTVVTEVVSQEVGASGSTRGRHGDDDDDDDDDDDGLISESSSTRRLQKETCGGGALV</sequence>
<protein>
    <submittedName>
        <fullName evidence="1">Uncharacterized protein</fullName>
    </submittedName>
</protein>
<accession>A0ACC0V2B4</accession>